<dbReference type="Proteomes" id="UP000282656">
    <property type="component" value="Unassembled WGS sequence"/>
</dbReference>
<proteinExistence type="predicted"/>
<evidence type="ECO:0000313" key="6">
    <source>
        <dbReference type="Proteomes" id="UP000282656"/>
    </source>
</evidence>
<feature type="transmembrane region" description="Helical" evidence="2">
    <location>
        <begin position="286"/>
        <end position="311"/>
    </location>
</feature>
<keyword evidence="3" id="KW-0732">Signal</keyword>
<keyword evidence="2" id="KW-1133">Transmembrane helix</keyword>
<feature type="domain" description="TPM" evidence="4">
    <location>
        <begin position="27"/>
        <end position="147"/>
    </location>
</feature>
<dbReference type="RefSeq" id="WP_121771616.1">
    <property type="nucleotide sequence ID" value="NZ_RAWM01000152.1"/>
</dbReference>
<feature type="transmembrane region" description="Helical" evidence="2">
    <location>
        <begin position="254"/>
        <end position="274"/>
    </location>
</feature>
<keyword evidence="2" id="KW-0472">Membrane</keyword>
<keyword evidence="6" id="KW-1185">Reference proteome</keyword>
<feature type="transmembrane region" description="Helical" evidence="2">
    <location>
        <begin position="202"/>
        <end position="222"/>
    </location>
</feature>
<reference evidence="6" key="1">
    <citation type="submission" date="2018-09" db="EMBL/GenBank/DDBJ databases">
        <authorList>
            <person name="Livingstone P.G."/>
            <person name="Whitworth D.E."/>
        </authorList>
    </citation>
    <scope>NUCLEOTIDE SEQUENCE [LARGE SCALE GENOMIC DNA]</scope>
    <source>
        <strain evidence="6">AB047A</strain>
    </source>
</reference>
<dbReference type="Pfam" id="PF04536">
    <property type="entry name" value="TPM_phosphatase"/>
    <property type="match status" value="1"/>
</dbReference>
<feature type="signal peptide" evidence="3">
    <location>
        <begin position="1"/>
        <end position="18"/>
    </location>
</feature>
<feature type="compositionally biased region" description="Low complexity" evidence="1">
    <location>
        <begin position="328"/>
        <end position="353"/>
    </location>
</feature>
<comment type="caution">
    <text evidence="5">The sequence shown here is derived from an EMBL/GenBank/DDBJ whole genome shotgun (WGS) entry which is preliminary data.</text>
</comment>
<dbReference type="Gene3D" id="3.10.310.50">
    <property type="match status" value="1"/>
</dbReference>
<keyword evidence="2" id="KW-0812">Transmembrane</keyword>
<dbReference type="EMBL" id="RAWM01000152">
    <property type="protein sequence ID" value="RKH60233.1"/>
    <property type="molecule type" value="Genomic_DNA"/>
</dbReference>
<dbReference type="AlphaFoldDB" id="A0A3A8PV14"/>
<feature type="transmembrane region" description="Helical" evidence="2">
    <location>
        <begin position="228"/>
        <end position="247"/>
    </location>
</feature>
<evidence type="ECO:0000259" key="4">
    <source>
        <dbReference type="Pfam" id="PF04536"/>
    </source>
</evidence>
<name>A0A3A8PV14_9BACT</name>
<organism evidence="5 6">
    <name type="scientific">Corallococcus interemptor</name>
    <dbReference type="NCBI Taxonomy" id="2316720"/>
    <lineage>
        <taxon>Bacteria</taxon>
        <taxon>Pseudomonadati</taxon>
        <taxon>Myxococcota</taxon>
        <taxon>Myxococcia</taxon>
        <taxon>Myxococcales</taxon>
        <taxon>Cystobacterineae</taxon>
        <taxon>Myxococcaceae</taxon>
        <taxon>Corallococcus</taxon>
    </lineage>
</organism>
<feature type="region of interest" description="Disordered" evidence="1">
    <location>
        <begin position="328"/>
        <end position="369"/>
    </location>
</feature>
<evidence type="ECO:0000313" key="5">
    <source>
        <dbReference type="EMBL" id="RKH60233.1"/>
    </source>
</evidence>
<dbReference type="OrthoDB" id="9810918at2"/>
<evidence type="ECO:0000256" key="3">
    <source>
        <dbReference type="SAM" id="SignalP"/>
    </source>
</evidence>
<evidence type="ECO:0000256" key="2">
    <source>
        <dbReference type="SAM" id="Phobius"/>
    </source>
</evidence>
<dbReference type="PANTHER" id="PTHR30373">
    <property type="entry name" value="UPF0603 PROTEIN YGCG"/>
    <property type="match status" value="1"/>
</dbReference>
<dbReference type="PANTHER" id="PTHR30373:SF2">
    <property type="entry name" value="UPF0603 PROTEIN YGCG"/>
    <property type="match status" value="1"/>
</dbReference>
<sequence>MVKSLLLTLLLLPALVLAGVPSITRPVTDPSGMLTAPETESVSRALVDLRAAKQVQMAVLLVETTDGQPIEDYAEAVFRQWKGGEAGRDNGVLLVIARGDRRSRLEVGYGLESSLTDGEATALLHAQGPLLREGRLESALLAIIAGVRVQVSTDALPGPGARASSWTPFESGLFLMALAMTACVVARLLLQLQGAGLGDTKNSVVAALMVALPPAAFVSIGWSGPRPPVLILGVYGVLLGLFFWGWSLLQRKRIVRGLLLIILPLWFALVGQVLSPEPIRNLSEFLNLSIMGLFCSMFAAFPFLFVGLPLYMRSRLRSQKGWGFVVSVGGSSSSSSYSSDSSSSSSSSSSSDWSGGGGSSGGGGGSDSW</sequence>
<accession>A0A3A8PV14</accession>
<feature type="chain" id="PRO_5017370937" evidence="3">
    <location>
        <begin position="19"/>
        <end position="369"/>
    </location>
</feature>
<feature type="transmembrane region" description="Helical" evidence="2">
    <location>
        <begin position="172"/>
        <end position="190"/>
    </location>
</feature>
<protein>
    <submittedName>
        <fullName evidence="5">TPM domain-containing protein</fullName>
    </submittedName>
</protein>
<gene>
    <name evidence="5" type="ORF">D7X96_33970</name>
</gene>
<feature type="compositionally biased region" description="Gly residues" evidence="1">
    <location>
        <begin position="354"/>
        <end position="369"/>
    </location>
</feature>
<dbReference type="InterPro" id="IPR007621">
    <property type="entry name" value="TPM_dom"/>
</dbReference>
<evidence type="ECO:0000256" key="1">
    <source>
        <dbReference type="SAM" id="MobiDB-lite"/>
    </source>
</evidence>